<evidence type="ECO:0000313" key="2">
    <source>
        <dbReference type="Proteomes" id="UP001529343"/>
    </source>
</evidence>
<reference evidence="1 2" key="2">
    <citation type="submission" date="2023-06" db="EMBL/GenBank/DDBJ databases">
        <authorList>
            <person name="Zeman M."/>
            <person name="Kubasova T."/>
            <person name="Jahodarova E."/>
            <person name="Nykrynova M."/>
            <person name="Rychlik I."/>
        </authorList>
    </citation>
    <scope>NUCLEOTIDE SEQUENCE [LARGE SCALE GENOMIC DNA]</scope>
    <source>
        <strain evidence="1 2">161_Gplus</strain>
    </source>
</reference>
<gene>
    <name evidence="1" type="ORF">QUW44_05010</name>
</gene>
<sequence>MTITELKNALIMTGLCAGIDDIDEVVRVYESEDAERRNDWFVTIPFDALLFFHLSFDQGAAENLDLATIAAVETSISLFLMTPEEDRGISEVVSSEEEQYIIPIPGLSTTSGHQQFLTEKDGVYFSCRRNEDLHQVLTEGELNTVPSAYRDYAEPLNEYEERLCLASLGQLLGGLAHE</sequence>
<accession>A0ABT7UXT5</accession>
<evidence type="ECO:0000313" key="1">
    <source>
        <dbReference type="EMBL" id="MDM8266520.1"/>
    </source>
</evidence>
<dbReference type="EMBL" id="JAUDDW010000014">
    <property type="protein sequence ID" value="MDM8266520.1"/>
    <property type="molecule type" value="Genomic_DNA"/>
</dbReference>
<protein>
    <submittedName>
        <fullName evidence="1">Uncharacterized protein</fullName>
    </submittedName>
</protein>
<comment type="caution">
    <text evidence="1">The sequence shown here is derived from an EMBL/GenBank/DDBJ whole genome shotgun (WGS) entry which is preliminary data.</text>
</comment>
<organism evidence="1 2">
    <name type="scientific">Limosilactobacillus pontis</name>
    <dbReference type="NCBI Taxonomy" id="35787"/>
    <lineage>
        <taxon>Bacteria</taxon>
        <taxon>Bacillati</taxon>
        <taxon>Bacillota</taxon>
        <taxon>Bacilli</taxon>
        <taxon>Lactobacillales</taxon>
        <taxon>Lactobacillaceae</taxon>
        <taxon>Limosilactobacillus</taxon>
    </lineage>
</organism>
<dbReference type="Proteomes" id="UP001529343">
    <property type="component" value="Unassembled WGS sequence"/>
</dbReference>
<reference evidence="2" key="1">
    <citation type="submission" date="2023-06" db="EMBL/GenBank/DDBJ databases">
        <title>Identification and characterization of horizontal gene transfer across gut microbiota members of farm animals based on homology search.</title>
        <authorList>
            <person name="Zeman M."/>
            <person name="Kubasova T."/>
            <person name="Jahodarova E."/>
            <person name="Nykrynova M."/>
            <person name="Rychlik I."/>
        </authorList>
    </citation>
    <scope>NUCLEOTIDE SEQUENCE [LARGE SCALE GENOMIC DNA]</scope>
    <source>
        <strain evidence="2">161_Gplus</strain>
    </source>
</reference>
<name>A0ABT7UXT5_9LACO</name>
<dbReference type="RefSeq" id="WP_289586129.1">
    <property type="nucleotide sequence ID" value="NZ_JAUDDW010000014.1"/>
</dbReference>
<keyword evidence="2" id="KW-1185">Reference proteome</keyword>
<proteinExistence type="predicted"/>